<proteinExistence type="predicted"/>
<dbReference type="Proteomes" id="UP000186221">
    <property type="component" value="Unassembled WGS sequence"/>
</dbReference>
<accession>A0A1N7MCL1</accession>
<organism evidence="1 2">
    <name type="scientific">Rhodobacter aestuarii</name>
    <dbReference type="NCBI Taxonomy" id="453582"/>
    <lineage>
        <taxon>Bacteria</taxon>
        <taxon>Pseudomonadati</taxon>
        <taxon>Pseudomonadota</taxon>
        <taxon>Alphaproteobacteria</taxon>
        <taxon>Rhodobacterales</taxon>
        <taxon>Rhodobacter group</taxon>
        <taxon>Rhodobacter</taxon>
    </lineage>
</organism>
<dbReference type="EMBL" id="FTOG01000005">
    <property type="protein sequence ID" value="SIS83875.1"/>
    <property type="molecule type" value="Genomic_DNA"/>
</dbReference>
<evidence type="ECO:0000313" key="2">
    <source>
        <dbReference type="Proteomes" id="UP000186221"/>
    </source>
</evidence>
<keyword evidence="1" id="KW-0808">Transferase</keyword>
<dbReference type="AlphaFoldDB" id="A0A1N7MCL1"/>
<dbReference type="GO" id="GO:0016740">
    <property type="term" value="F:transferase activity"/>
    <property type="evidence" value="ECO:0007669"/>
    <property type="project" value="UniProtKB-KW"/>
</dbReference>
<name>A0A1N7MCL1_9RHOB</name>
<gene>
    <name evidence="1" type="ORF">SAMN05421580_105268</name>
</gene>
<dbReference type="STRING" id="453582.SAMN05421580_105268"/>
<reference evidence="2" key="1">
    <citation type="submission" date="2017-01" db="EMBL/GenBank/DDBJ databases">
        <authorList>
            <person name="Varghese N."/>
            <person name="Submissions S."/>
        </authorList>
    </citation>
    <scope>NUCLEOTIDE SEQUENCE [LARGE SCALE GENOMIC DNA]</scope>
    <source>
        <strain evidence="2">DSM 19945</strain>
    </source>
</reference>
<sequence length="381" mass="43900">MQHTKFTSKVSFEDGLPSHARVFRNLCILVRCALDDQLCPEHPLDQKFDEKISILAAIHHVTPLLGRLSERDNASHFASKSLLDYFQFIRSENCKRNAGLKQDLLEVISNLNSMGIHPLLFKGAAHLTQGFYGNIADRYMLDLDILVPKSRTLEACDMLRKLGYKDTQEAGINMHIGKHAPGMRRDETLVEIHWHVYNKELQGDLHLPSGVQRSAIYRDSEVFFHTLDDEDAVFHFIWHSQVAHRRYVAGRIDLMSLVELRMLAETFGCAVIEHVVHNAEKHGFSHAFRGMVAAANNYVGSDISIEEDRKANAYLLRINFNQLFPWAAFIAAILRENLNRVRVNLGNRHIISRYPGRLFQKDFYTNRLKDFRKILYTTTMK</sequence>
<dbReference type="InterPro" id="IPR039498">
    <property type="entry name" value="NTP_transf_5"/>
</dbReference>
<keyword evidence="2" id="KW-1185">Reference proteome</keyword>
<dbReference type="RefSeq" id="WP_083952079.1">
    <property type="nucleotide sequence ID" value="NZ_FTOG01000005.1"/>
</dbReference>
<evidence type="ECO:0000313" key="1">
    <source>
        <dbReference type="EMBL" id="SIS83875.1"/>
    </source>
</evidence>
<dbReference type="Pfam" id="PF14907">
    <property type="entry name" value="NTP_transf_5"/>
    <property type="match status" value="1"/>
</dbReference>
<dbReference type="OrthoDB" id="7843417at2"/>
<protein>
    <submittedName>
        <fullName evidence="1">Uncharacterized nucleotidyltransferase</fullName>
    </submittedName>
</protein>